<evidence type="ECO:0000313" key="1">
    <source>
        <dbReference type="EMBL" id="BCL30573.1"/>
    </source>
</evidence>
<organism evidence="1 2">
    <name type="scientific">Streptomyces aurantiacus</name>
    <dbReference type="NCBI Taxonomy" id="47760"/>
    <lineage>
        <taxon>Bacteria</taxon>
        <taxon>Bacillati</taxon>
        <taxon>Actinomycetota</taxon>
        <taxon>Actinomycetes</taxon>
        <taxon>Kitasatosporales</taxon>
        <taxon>Streptomycetaceae</taxon>
        <taxon>Streptomyces</taxon>
        <taxon>Streptomyces aurantiacus group</taxon>
    </lineage>
</organism>
<accession>A0A7G1P447</accession>
<sequence>MLPVRRAGLSNFLTGGGRSVFTWMEVITVQETLQGFETTDVYEPPLLAEVGQYAELTQGEFGDWPDYPVGLWL</sequence>
<dbReference type="Proteomes" id="UP000516444">
    <property type="component" value="Chromosome"/>
</dbReference>
<dbReference type="KEGG" id="sgm:GCM10017557_54320"/>
<reference evidence="1 2" key="1">
    <citation type="journal article" date="2014" name="Int. J. Syst. Evol. Microbiol.">
        <title>Complete genome sequence of Corynebacterium casei LMG S-19264T (=DSM 44701T), isolated from a smear-ripened cheese.</title>
        <authorList>
            <consortium name="US DOE Joint Genome Institute (JGI-PGF)"/>
            <person name="Walter F."/>
            <person name="Albersmeier A."/>
            <person name="Kalinowski J."/>
            <person name="Ruckert C."/>
        </authorList>
    </citation>
    <scope>NUCLEOTIDE SEQUENCE [LARGE SCALE GENOMIC DNA]</scope>
    <source>
        <strain evidence="1 2">JCM 4677</strain>
    </source>
</reference>
<name>A0A7G1P447_9ACTN</name>
<gene>
    <name evidence="1" type="ORF">GCM10017557_54320</name>
</gene>
<protein>
    <recommendedName>
        <fullName evidence="3">Lasso RiPP family leader peptide-containing protein</fullName>
    </recommendedName>
</protein>
<dbReference type="NCBIfam" id="NF033521">
    <property type="entry name" value="lasso_leader_L3"/>
    <property type="match status" value="1"/>
</dbReference>
<evidence type="ECO:0000313" key="2">
    <source>
        <dbReference type="Proteomes" id="UP000516444"/>
    </source>
</evidence>
<dbReference type="AlphaFoldDB" id="A0A7G1P447"/>
<evidence type="ECO:0008006" key="3">
    <source>
        <dbReference type="Google" id="ProtNLM"/>
    </source>
</evidence>
<proteinExistence type="predicted"/>
<dbReference type="EMBL" id="AP023440">
    <property type="protein sequence ID" value="BCL30573.1"/>
    <property type="molecule type" value="Genomic_DNA"/>
</dbReference>
<keyword evidence="2" id="KW-1185">Reference proteome</keyword>